<dbReference type="Proteomes" id="UP000270094">
    <property type="component" value="Unassembled WGS sequence"/>
</dbReference>
<feature type="region of interest" description="Disordered" evidence="1">
    <location>
        <begin position="1"/>
        <end position="30"/>
    </location>
</feature>
<protein>
    <submittedName>
        <fullName evidence="2">Uncharacterized protein</fullName>
    </submittedName>
</protein>
<name>A0A3P7J4N3_STRVU</name>
<dbReference type="EMBL" id="UYYB01019963">
    <property type="protein sequence ID" value="VDM71337.1"/>
    <property type="molecule type" value="Genomic_DNA"/>
</dbReference>
<gene>
    <name evidence="2" type="ORF">SVUK_LOCUS6335</name>
</gene>
<evidence type="ECO:0000313" key="3">
    <source>
        <dbReference type="Proteomes" id="UP000270094"/>
    </source>
</evidence>
<feature type="region of interest" description="Disordered" evidence="1">
    <location>
        <begin position="42"/>
        <end position="122"/>
    </location>
</feature>
<evidence type="ECO:0000313" key="2">
    <source>
        <dbReference type="EMBL" id="VDM71337.1"/>
    </source>
</evidence>
<accession>A0A3P7J4N3</accession>
<reference evidence="2 3" key="1">
    <citation type="submission" date="2018-11" db="EMBL/GenBank/DDBJ databases">
        <authorList>
            <consortium name="Pathogen Informatics"/>
        </authorList>
    </citation>
    <scope>NUCLEOTIDE SEQUENCE [LARGE SCALE GENOMIC DNA]</scope>
</reference>
<keyword evidence="3" id="KW-1185">Reference proteome</keyword>
<sequence>MSGTVENPIEDPSQSRHHPKEGKGGRFASNHFLQLFHTSLSFSRKFSHGDRNDARYRDSQKEKDRRGNGDERREVKKEPVEPDQSPGRGTSGKSYGLEKRPKREPVDEGDHHARGSEGTSSK</sequence>
<feature type="compositionally biased region" description="Basic and acidic residues" evidence="1">
    <location>
        <begin position="96"/>
        <end position="115"/>
    </location>
</feature>
<feature type="compositionally biased region" description="Basic and acidic residues" evidence="1">
    <location>
        <begin position="47"/>
        <end position="80"/>
    </location>
</feature>
<organism evidence="2 3">
    <name type="scientific">Strongylus vulgaris</name>
    <name type="common">Blood worm</name>
    <dbReference type="NCBI Taxonomy" id="40348"/>
    <lineage>
        <taxon>Eukaryota</taxon>
        <taxon>Metazoa</taxon>
        <taxon>Ecdysozoa</taxon>
        <taxon>Nematoda</taxon>
        <taxon>Chromadorea</taxon>
        <taxon>Rhabditida</taxon>
        <taxon>Rhabditina</taxon>
        <taxon>Rhabditomorpha</taxon>
        <taxon>Strongyloidea</taxon>
        <taxon>Strongylidae</taxon>
        <taxon>Strongylus</taxon>
    </lineage>
</organism>
<proteinExistence type="predicted"/>
<dbReference type="AlphaFoldDB" id="A0A3P7J4N3"/>
<evidence type="ECO:0000256" key="1">
    <source>
        <dbReference type="SAM" id="MobiDB-lite"/>
    </source>
</evidence>